<protein>
    <submittedName>
        <fullName evidence="2">Predicted secreted protein</fullName>
    </submittedName>
</protein>
<organism evidence="2 3">
    <name type="scientific">Maricaulis salignorans</name>
    <dbReference type="NCBI Taxonomy" id="144026"/>
    <lineage>
        <taxon>Bacteria</taxon>
        <taxon>Pseudomonadati</taxon>
        <taxon>Pseudomonadota</taxon>
        <taxon>Alphaproteobacteria</taxon>
        <taxon>Maricaulales</taxon>
        <taxon>Maricaulaceae</taxon>
        <taxon>Maricaulis</taxon>
    </lineage>
</organism>
<dbReference type="Pfam" id="PF07330">
    <property type="entry name" value="DUF1467"/>
    <property type="match status" value="1"/>
</dbReference>
<reference evidence="2 3" key="1">
    <citation type="submission" date="2016-10" db="EMBL/GenBank/DDBJ databases">
        <authorList>
            <person name="de Groot N.N."/>
        </authorList>
    </citation>
    <scope>NUCLEOTIDE SEQUENCE [LARGE SCALE GENOMIC DNA]</scope>
    <source>
        <strain evidence="2 3">DSM 16077</strain>
    </source>
</reference>
<sequence>MMKWLARGAVALAGLLWLSRFFIRDGGVGIVNGVVVFTLIWWILLFTMLPIGVTSQQEDGDVVAGSEPGAPSRPNLAKKLWWTTAITSGLWVGYFFLMLSGVLEQLIPHGGHW</sequence>
<evidence type="ECO:0000256" key="1">
    <source>
        <dbReference type="SAM" id="Phobius"/>
    </source>
</evidence>
<feature type="transmembrane region" description="Helical" evidence="1">
    <location>
        <begin position="34"/>
        <end position="53"/>
    </location>
</feature>
<dbReference type="EMBL" id="FNHG01000018">
    <property type="protein sequence ID" value="SDM68583.1"/>
    <property type="molecule type" value="Genomic_DNA"/>
</dbReference>
<keyword evidence="1" id="KW-1133">Transmembrane helix</keyword>
<name>A0A1G9V916_9PROT</name>
<dbReference type="STRING" id="144026.SAMN04488568_11833"/>
<dbReference type="AlphaFoldDB" id="A0A1G9V916"/>
<evidence type="ECO:0000313" key="3">
    <source>
        <dbReference type="Proteomes" id="UP000199759"/>
    </source>
</evidence>
<proteinExistence type="predicted"/>
<keyword evidence="1" id="KW-0472">Membrane</keyword>
<evidence type="ECO:0000313" key="2">
    <source>
        <dbReference type="EMBL" id="SDM68583.1"/>
    </source>
</evidence>
<gene>
    <name evidence="2" type="ORF">SAMN04488568_11833</name>
</gene>
<accession>A0A1G9V916</accession>
<keyword evidence="1" id="KW-0812">Transmembrane</keyword>
<keyword evidence="3" id="KW-1185">Reference proteome</keyword>
<dbReference type="InterPro" id="IPR009935">
    <property type="entry name" value="DUF1467"/>
</dbReference>
<dbReference type="RefSeq" id="WP_233342476.1">
    <property type="nucleotide sequence ID" value="NZ_FNHG01000018.1"/>
</dbReference>
<feature type="transmembrane region" description="Helical" evidence="1">
    <location>
        <begin position="80"/>
        <end position="103"/>
    </location>
</feature>
<dbReference type="Proteomes" id="UP000199759">
    <property type="component" value="Unassembled WGS sequence"/>
</dbReference>